<dbReference type="EMBL" id="AMZH03000981">
    <property type="protein sequence ID" value="RRT81144.1"/>
    <property type="molecule type" value="Genomic_DNA"/>
</dbReference>
<evidence type="ECO:0000313" key="1">
    <source>
        <dbReference type="EMBL" id="RRT81144.1"/>
    </source>
</evidence>
<dbReference type="Proteomes" id="UP000287651">
    <property type="component" value="Unassembled WGS sequence"/>
</dbReference>
<name>A0A427AY05_ENSVE</name>
<reference evidence="1 2" key="1">
    <citation type="journal article" date="2014" name="Agronomy (Basel)">
        <title>A Draft Genome Sequence for Ensete ventricosum, the Drought-Tolerant Tree Against Hunger.</title>
        <authorList>
            <person name="Harrison J."/>
            <person name="Moore K.A."/>
            <person name="Paszkiewicz K."/>
            <person name="Jones T."/>
            <person name="Grant M."/>
            <person name="Ambacheew D."/>
            <person name="Muzemil S."/>
            <person name="Studholme D.J."/>
        </authorList>
    </citation>
    <scope>NUCLEOTIDE SEQUENCE [LARGE SCALE GENOMIC DNA]</scope>
</reference>
<dbReference type="AlphaFoldDB" id="A0A427AY05"/>
<gene>
    <name evidence="1" type="ORF">B296_00001472</name>
</gene>
<protein>
    <submittedName>
        <fullName evidence="1">Uncharacterized protein</fullName>
    </submittedName>
</protein>
<comment type="caution">
    <text evidence="1">The sequence shown here is derived from an EMBL/GenBank/DDBJ whole genome shotgun (WGS) entry which is preliminary data.</text>
</comment>
<sequence>VHVKVVEFYILLFLRCIISSSENSRSLLHFPLQGGFFFSSLDPSDIRNKGEVSDMSYQVLLERYVLQLLRVQKVLIEASQRNNGMR</sequence>
<evidence type="ECO:0000313" key="2">
    <source>
        <dbReference type="Proteomes" id="UP000287651"/>
    </source>
</evidence>
<accession>A0A427AY05</accession>
<proteinExistence type="predicted"/>
<feature type="non-terminal residue" evidence="1">
    <location>
        <position position="1"/>
    </location>
</feature>
<organism evidence="1 2">
    <name type="scientific">Ensete ventricosum</name>
    <name type="common">Abyssinian banana</name>
    <name type="synonym">Musa ensete</name>
    <dbReference type="NCBI Taxonomy" id="4639"/>
    <lineage>
        <taxon>Eukaryota</taxon>
        <taxon>Viridiplantae</taxon>
        <taxon>Streptophyta</taxon>
        <taxon>Embryophyta</taxon>
        <taxon>Tracheophyta</taxon>
        <taxon>Spermatophyta</taxon>
        <taxon>Magnoliopsida</taxon>
        <taxon>Liliopsida</taxon>
        <taxon>Zingiberales</taxon>
        <taxon>Musaceae</taxon>
        <taxon>Ensete</taxon>
    </lineage>
</organism>